<evidence type="ECO:0000256" key="1">
    <source>
        <dbReference type="ARBA" id="ARBA00009747"/>
    </source>
</evidence>
<feature type="binding site" evidence="8">
    <location>
        <position position="116"/>
    </location>
    <ligand>
        <name>ATP</name>
        <dbReference type="ChEBI" id="CHEBI:30616"/>
    </ligand>
</feature>
<gene>
    <name evidence="8" type="primary">ydiU</name>
    <name evidence="8" type="synonym">selO</name>
    <name evidence="9" type="ORF">AB5I84_02185</name>
</gene>
<comment type="cofactor">
    <cofactor evidence="8">
        <name>Mg(2+)</name>
        <dbReference type="ChEBI" id="CHEBI:18420"/>
    </cofactor>
    <cofactor evidence="8">
        <name>Mn(2+)</name>
        <dbReference type="ChEBI" id="CHEBI:29035"/>
    </cofactor>
</comment>
<evidence type="ECO:0000256" key="5">
    <source>
        <dbReference type="ARBA" id="ARBA00022741"/>
    </source>
</evidence>
<keyword evidence="4 8" id="KW-0479">Metal-binding</keyword>
<dbReference type="InterPro" id="IPR003846">
    <property type="entry name" value="SelO"/>
</dbReference>
<keyword evidence="8" id="KW-0464">Manganese</keyword>
<keyword evidence="3 8" id="KW-0548">Nucleotidyltransferase</keyword>
<comment type="catalytic activity">
    <reaction evidence="8">
        <text>L-seryl-[protein] + UTP = O-(5'-uridylyl)-L-seryl-[protein] + diphosphate</text>
        <dbReference type="Rhea" id="RHEA:64604"/>
        <dbReference type="Rhea" id="RHEA-COMP:9863"/>
        <dbReference type="Rhea" id="RHEA-COMP:16635"/>
        <dbReference type="ChEBI" id="CHEBI:29999"/>
        <dbReference type="ChEBI" id="CHEBI:33019"/>
        <dbReference type="ChEBI" id="CHEBI:46398"/>
        <dbReference type="ChEBI" id="CHEBI:156051"/>
    </reaction>
</comment>
<feature type="binding site" evidence="8">
    <location>
        <position position="179"/>
    </location>
    <ligand>
        <name>ATP</name>
        <dbReference type="ChEBI" id="CHEBI:30616"/>
    </ligand>
</feature>
<dbReference type="SUPFAM" id="SSF56112">
    <property type="entry name" value="Protein kinase-like (PK-like)"/>
    <property type="match status" value="1"/>
</dbReference>
<dbReference type="EMBL" id="JBGCUO010000001">
    <property type="protein sequence ID" value="MEY1660951.1"/>
    <property type="molecule type" value="Genomic_DNA"/>
</dbReference>
<comment type="catalytic activity">
    <reaction evidence="8">
        <text>L-tyrosyl-[protein] + UTP = O-(5'-uridylyl)-L-tyrosyl-[protein] + diphosphate</text>
        <dbReference type="Rhea" id="RHEA:83887"/>
        <dbReference type="Rhea" id="RHEA-COMP:10136"/>
        <dbReference type="Rhea" id="RHEA-COMP:20238"/>
        <dbReference type="ChEBI" id="CHEBI:33019"/>
        <dbReference type="ChEBI" id="CHEBI:46398"/>
        <dbReference type="ChEBI" id="CHEBI:46858"/>
        <dbReference type="ChEBI" id="CHEBI:90602"/>
    </reaction>
</comment>
<dbReference type="HAMAP" id="MF_00692">
    <property type="entry name" value="SelO"/>
    <property type="match status" value="1"/>
</dbReference>
<evidence type="ECO:0000256" key="3">
    <source>
        <dbReference type="ARBA" id="ARBA00022695"/>
    </source>
</evidence>
<dbReference type="EC" id="2.7.7.-" evidence="8"/>
<evidence type="ECO:0000313" key="9">
    <source>
        <dbReference type="EMBL" id="MEY1660951.1"/>
    </source>
</evidence>
<dbReference type="PANTHER" id="PTHR32057">
    <property type="entry name" value="PROTEIN ADENYLYLTRANSFERASE SELO, MITOCHONDRIAL"/>
    <property type="match status" value="1"/>
</dbReference>
<keyword evidence="6 8" id="KW-0067">ATP-binding</keyword>
<feature type="binding site" evidence="8">
    <location>
        <position position="129"/>
    </location>
    <ligand>
        <name>ATP</name>
        <dbReference type="ChEBI" id="CHEBI:30616"/>
    </ligand>
</feature>
<evidence type="ECO:0000256" key="7">
    <source>
        <dbReference type="ARBA" id="ARBA00022842"/>
    </source>
</evidence>
<comment type="function">
    <text evidence="8">Nucleotidyltransferase involved in the post-translational modification of proteins. It can catalyze the addition of adenosine monophosphate (AMP) or uridine monophosphate (UMP) to a protein, resulting in modifications known as AMPylation and UMPylation.</text>
</comment>
<dbReference type="NCBIfam" id="NF000658">
    <property type="entry name" value="PRK00029.1"/>
    <property type="match status" value="1"/>
</dbReference>
<dbReference type="EC" id="2.7.7.108" evidence="8"/>
<keyword evidence="7 8" id="KW-0460">Magnesium</keyword>
<feature type="binding site" evidence="8">
    <location>
        <position position="267"/>
    </location>
    <ligand>
        <name>ATP</name>
        <dbReference type="ChEBI" id="CHEBI:30616"/>
    </ligand>
</feature>
<evidence type="ECO:0000256" key="6">
    <source>
        <dbReference type="ARBA" id="ARBA00022840"/>
    </source>
</evidence>
<accession>A0ABV4ADM2</accession>
<dbReference type="RefSeq" id="WP_369454191.1">
    <property type="nucleotide sequence ID" value="NZ_JBGCUO010000001.1"/>
</dbReference>
<dbReference type="Pfam" id="PF02696">
    <property type="entry name" value="SelO"/>
    <property type="match status" value="1"/>
</dbReference>
<organism evidence="9 10">
    <name type="scientific">Isoalcanivorax beigongshangi</name>
    <dbReference type="NCBI Taxonomy" id="3238810"/>
    <lineage>
        <taxon>Bacteria</taxon>
        <taxon>Pseudomonadati</taxon>
        <taxon>Pseudomonadota</taxon>
        <taxon>Gammaproteobacteria</taxon>
        <taxon>Oceanospirillales</taxon>
        <taxon>Alcanivoracaceae</taxon>
        <taxon>Isoalcanivorax</taxon>
    </lineage>
</organism>
<proteinExistence type="inferred from homology"/>
<dbReference type="InterPro" id="IPR011009">
    <property type="entry name" value="Kinase-like_dom_sf"/>
</dbReference>
<feature type="binding site" evidence="8">
    <location>
        <position position="258"/>
    </location>
    <ligand>
        <name>Mg(2+)</name>
        <dbReference type="ChEBI" id="CHEBI:18420"/>
    </ligand>
</feature>
<evidence type="ECO:0000256" key="4">
    <source>
        <dbReference type="ARBA" id="ARBA00022723"/>
    </source>
</evidence>
<protein>
    <recommendedName>
        <fullName evidence="8">Protein nucleotidyltransferase YdiU</fullName>
        <ecNumber evidence="8">2.7.7.-</ecNumber>
    </recommendedName>
    <alternativeName>
        <fullName evidence="8">Protein adenylyltransferase YdiU</fullName>
        <ecNumber evidence="8">2.7.7.108</ecNumber>
    </alternativeName>
    <alternativeName>
        <fullName evidence="8">Protein uridylyltransferase YdiU</fullName>
        <ecNumber evidence="8">2.7.7.-</ecNumber>
    </alternativeName>
</protein>
<evidence type="ECO:0000256" key="8">
    <source>
        <dbReference type="HAMAP-Rule" id="MF_00692"/>
    </source>
</evidence>
<comment type="catalytic activity">
    <reaction evidence="8">
        <text>L-tyrosyl-[protein] + ATP = O-(5'-adenylyl)-L-tyrosyl-[protein] + diphosphate</text>
        <dbReference type="Rhea" id="RHEA:54288"/>
        <dbReference type="Rhea" id="RHEA-COMP:10136"/>
        <dbReference type="Rhea" id="RHEA-COMP:13846"/>
        <dbReference type="ChEBI" id="CHEBI:30616"/>
        <dbReference type="ChEBI" id="CHEBI:33019"/>
        <dbReference type="ChEBI" id="CHEBI:46858"/>
        <dbReference type="ChEBI" id="CHEBI:83624"/>
        <dbReference type="EC" id="2.7.7.108"/>
    </reaction>
</comment>
<name>A0ABV4ADM2_9GAMM</name>
<comment type="similarity">
    <text evidence="1 8">Belongs to the SELO family.</text>
</comment>
<comment type="catalytic activity">
    <reaction evidence="8">
        <text>L-histidyl-[protein] + UTP = N(tele)-(5'-uridylyl)-L-histidyl-[protein] + diphosphate</text>
        <dbReference type="Rhea" id="RHEA:83891"/>
        <dbReference type="Rhea" id="RHEA-COMP:9745"/>
        <dbReference type="Rhea" id="RHEA-COMP:20239"/>
        <dbReference type="ChEBI" id="CHEBI:29979"/>
        <dbReference type="ChEBI" id="CHEBI:33019"/>
        <dbReference type="ChEBI" id="CHEBI:46398"/>
        <dbReference type="ChEBI" id="CHEBI:233474"/>
    </reaction>
</comment>
<sequence>MPRSLAMFPDFLHRYRQLPERCSQLQAPTPVAAPKLLAFNRPLAEELGIAGELLATPEQFAGLWAGNEWPPHAEPRALVYAGHQFGHFNPQLGDGRALLLGEVRDRNGRIRDLQWKGAGRTPYSRGGDGRSPIGPVLREYLVSEAMHALGIPTTRALAAVATGERVRRERSHPGAVMMRVADSHIRVGSLEYFAARNDTEAVQALVDEAIARHDPALAALPVAERYLAWLQAVAARQAERVAQWLAVGFVHGVMNTDNTLVSGDTIDYGPCAFLEQYQPRARFSAIDERGRYAYGNQPGMAQWNLARLAEAVLPLLAADSERAVAMATDCISAFAGDYEQQRLRQWRAKLGLQSAQQQDGALIDQFLSVLEHGAMDFTLACRLLSDCARSSDGDAAWLSLSASPQSARAWLADWRQRLALETRPADGIAAAMDAVNPLFIPRNHWVQAALADAEKRDDLTLFHRLNKVLQRPYDVQPEYADLAQPAAPGQQVMRTFCGT</sequence>
<feature type="binding site" evidence="8">
    <location>
        <position position="95"/>
    </location>
    <ligand>
        <name>ATP</name>
        <dbReference type="ChEBI" id="CHEBI:30616"/>
    </ligand>
</feature>
<comment type="caution">
    <text evidence="9">The sequence shown here is derived from an EMBL/GenBank/DDBJ whole genome shotgun (WGS) entry which is preliminary data.</text>
</comment>
<comment type="catalytic activity">
    <reaction evidence="8">
        <text>L-threonyl-[protein] + ATP = 3-O-(5'-adenylyl)-L-threonyl-[protein] + diphosphate</text>
        <dbReference type="Rhea" id="RHEA:54292"/>
        <dbReference type="Rhea" id="RHEA-COMP:11060"/>
        <dbReference type="Rhea" id="RHEA-COMP:13847"/>
        <dbReference type="ChEBI" id="CHEBI:30013"/>
        <dbReference type="ChEBI" id="CHEBI:30616"/>
        <dbReference type="ChEBI" id="CHEBI:33019"/>
        <dbReference type="ChEBI" id="CHEBI:138113"/>
        <dbReference type="EC" id="2.7.7.108"/>
    </reaction>
</comment>
<feature type="binding site" evidence="8">
    <location>
        <position position="96"/>
    </location>
    <ligand>
        <name>ATP</name>
        <dbReference type="ChEBI" id="CHEBI:30616"/>
    </ligand>
</feature>
<feature type="binding site" evidence="8">
    <location>
        <position position="93"/>
    </location>
    <ligand>
        <name>ATP</name>
        <dbReference type="ChEBI" id="CHEBI:30616"/>
    </ligand>
</feature>
<comment type="catalytic activity">
    <reaction evidence="8">
        <text>L-seryl-[protein] + ATP = 3-O-(5'-adenylyl)-L-seryl-[protein] + diphosphate</text>
        <dbReference type="Rhea" id="RHEA:58120"/>
        <dbReference type="Rhea" id="RHEA-COMP:9863"/>
        <dbReference type="Rhea" id="RHEA-COMP:15073"/>
        <dbReference type="ChEBI" id="CHEBI:29999"/>
        <dbReference type="ChEBI" id="CHEBI:30616"/>
        <dbReference type="ChEBI" id="CHEBI:33019"/>
        <dbReference type="ChEBI" id="CHEBI:142516"/>
        <dbReference type="EC" id="2.7.7.108"/>
    </reaction>
</comment>
<keyword evidence="5 8" id="KW-0547">Nucleotide-binding</keyword>
<keyword evidence="10" id="KW-1185">Reference proteome</keyword>
<evidence type="ECO:0000256" key="2">
    <source>
        <dbReference type="ARBA" id="ARBA00022679"/>
    </source>
</evidence>
<feature type="active site" description="Proton acceptor" evidence="8">
    <location>
        <position position="257"/>
    </location>
</feature>
<feature type="binding site" evidence="8">
    <location>
        <position position="186"/>
    </location>
    <ligand>
        <name>ATP</name>
        <dbReference type="ChEBI" id="CHEBI:30616"/>
    </ligand>
</feature>
<dbReference type="Proteomes" id="UP001562065">
    <property type="component" value="Unassembled WGS sequence"/>
</dbReference>
<evidence type="ECO:0000313" key="10">
    <source>
        <dbReference type="Proteomes" id="UP001562065"/>
    </source>
</evidence>
<reference evidence="9 10" key="1">
    <citation type="submission" date="2024-07" db="EMBL/GenBank/DDBJ databases">
        <authorList>
            <person name="Ren Q."/>
        </authorList>
    </citation>
    <scope>NUCLEOTIDE SEQUENCE [LARGE SCALE GENOMIC DNA]</scope>
    <source>
        <strain evidence="9 10">REN37</strain>
    </source>
</reference>
<dbReference type="PANTHER" id="PTHR32057:SF14">
    <property type="entry name" value="PROTEIN ADENYLYLTRANSFERASE SELO, MITOCHONDRIAL"/>
    <property type="match status" value="1"/>
</dbReference>
<feature type="binding site" evidence="8">
    <location>
        <position position="128"/>
    </location>
    <ligand>
        <name>ATP</name>
        <dbReference type="ChEBI" id="CHEBI:30616"/>
    </ligand>
</feature>
<keyword evidence="2 8" id="KW-0808">Transferase</keyword>
<feature type="binding site" evidence="8">
    <location>
        <position position="267"/>
    </location>
    <ligand>
        <name>Mg(2+)</name>
        <dbReference type="ChEBI" id="CHEBI:18420"/>
    </ligand>
</feature>